<evidence type="ECO:0000313" key="2">
    <source>
        <dbReference type="Proteomes" id="UP000034192"/>
    </source>
</evidence>
<dbReference type="CDD" id="cd01127">
    <property type="entry name" value="TrwB_TraG_TraD_VirD4"/>
    <property type="match status" value="1"/>
</dbReference>
<sequence length="157" mass="17903">DEFQNVTTKTITNILSEARKFKLAMTMAHQYIGQLGDDVRKAVFGNVGTVVSFRIGPEDASAMKIFFEPTFSEQDLVNIENFNAYTRLMINGKMSQAFNFALPKPVKPEEPLREEIIGLSRQKYSTKTKDEVLKEINEKYLSQDKKPESPKSYEPSL</sequence>
<gene>
    <name evidence="1" type="ORF">UW21_C0008G0001</name>
</gene>
<proteinExistence type="predicted"/>
<dbReference type="Proteomes" id="UP000034192">
    <property type="component" value="Unassembled WGS sequence"/>
</dbReference>
<dbReference type="EMBL" id="LCHL01000008">
    <property type="protein sequence ID" value="KKT33741.1"/>
    <property type="molecule type" value="Genomic_DNA"/>
</dbReference>
<feature type="non-terminal residue" evidence="1">
    <location>
        <position position="1"/>
    </location>
</feature>
<dbReference type="InterPro" id="IPR027417">
    <property type="entry name" value="P-loop_NTPase"/>
</dbReference>
<accession>A0A0G1GFN0</accession>
<evidence type="ECO:0008006" key="3">
    <source>
        <dbReference type="Google" id="ProtNLM"/>
    </source>
</evidence>
<dbReference type="Gene3D" id="3.40.50.300">
    <property type="entry name" value="P-loop containing nucleotide triphosphate hydrolases"/>
    <property type="match status" value="1"/>
</dbReference>
<protein>
    <recommendedName>
        <fullName evidence="3">TraD/TraG TraM recognition site domain-containing protein</fullName>
    </recommendedName>
</protein>
<organism evidence="1 2">
    <name type="scientific">Candidatus Woesebacteria bacterium GW2011_GWB1_44_11b</name>
    <dbReference type="NCBI Taxonomy" id="1618580"/>
    <lineage>
        <taxon>Bacteria</taxon>
        <taxon>Candidatus Woeseibacteriota</taxon>
    </lineage>
</organism>
<comment type="caution">
    <text evidence="1">The sequence shown here is derived from an EMBL/GenBank/DDBJ whole genome shotgun (WGS) entry which is preliminary data.</text>
</comment>
<reference evidence="1 2" key="1">
    <citation type="journal article" date="2015" name="Nature">
        <title>rRNA introns, odd ribosomes, and small enigmatic genomes across a large radiation of phyla.</title>
        <authorList>
            <person name="Brown C.T."/>
            <person name="Hug L.A."/>
            <person name="Thomas B.C."/>
            <person name="Sharon I."/>
            <person name="Castelle C.J."/>
            <person name="Singh A."/>
            <person name="Wilkins M.J."/>
            <person name="Williams K.H."/>
            <person name="Banfield J.F."/>
        </authorList>
    </citation>
    <scope>NUCLEOTIDE SEQUENCE [LARGE SCALE GENOMIC DNA]</scope>
</reference>
<evidence type="ECO:0000313" key="1">
    <source>
        <dbReference type="EMBL" id="KKT33741.1"/>
    </source>
</evidence>
<name>A0A0G1GFN0_9BACT</name>
<dbReference type="AlphaFoldDB" id="A0A0G1GFN0"/>